<name>D0NCX9_PHYIT</name>
<dbReference type="Proteomes" id="UP000006643">
    <property type="component" value="Unassembled WGS sequence"/>
</dbReference>
<accession>D0NCX9</accession>
<sequence>MFPGLPNRLQFIAEYCLASLVYHLAFLKATLSPKHHIFEIPIFQDERRLSNLFSRVRTGDGCTESRIRPTGVPPHVSILCEMKWLKDALVDSLTKIEATRVDTVHDIISELEKRAIGAGTVTYDGLHAAIKT</sequence>
<reference evidence="2" key="1">
    <citation type="journal article" date="2009" name="Nature">
        <title>Genome sequence and analysis of the Irish potato famine pathogen Phytophthora infestans.</title>
        <authorList>
            <consortium name="The Broad Institute Genome Sequencing Platform"/>
            <person name="Haas B.J."/>
            <person name="Kamoun S."/>
            <person name="Zody M.C."/>
            <person name="Jiang R.H."/>
            <person name="Handsaker R.E."/>
            <person name="Cano L.M."/>
            <person name="Grabherr M."/>
            <person name="Kodira C.D."/>
            <person name="Raffaele S."/>
            <person name="Torto-Alalibo T."/>
            <person name="Bozkurt T.O."/>
            <person name="Ah-Fong A.M."/>
            <person name="Alvarado L."/>
            <person name="Anderson V.L."/>
            <person name="Armstrong M.R."/>
            <person name="Avrova A."/>
            <person name="Baxter L."/>
            <person name="Beynon J."/>
            <person name="Boevink P.C."/>
            <person name="Bollmann S.R."/>
            <person name="Bos J.I."/>
            <person name="Bulone V."/>
            <person name="Cai G."/>
            <person name="Cakir C."/>
            <person name="Carrington J.C."/>
            <person name="Chawner M."/>
            <person name="Conti L."/>
            <person name="Costanzo S."/>
            <person name="Ewan R."/>
            <person name="Fahlgren N."/>
            <person name="Fischbach M.A."/>
            <person name="Fugelstad J."/>
            <person name="Gilroy E.M."/>
            <person name="Gnerre S."/>
            <person name="Green P.J."/>
            <person name="Grenville-Briggs L.J."/>
            <person name="Griffith J."/>
            <person name="Grunwald N.J."/>
            <person name="Horn K."/>
            <person name="Horner N.R."/>
            <person name="Hu C.H."/>
            <person name="Huitema E."/>
            <person name="Jeong D.H."/>
            <person name="Jones A.M."/>
            <person name="Jones J.D."/>
            <person name="Jones R.W."/>
            <person name="Karlsson E.K."/>
            <person name="Kunjeti S.G."/>
            <person name="Lamour K."/>
            <person name="Liu Z."/>
            <person name="Ma L."/>
            <person name="Maclean D."/>
            <person name="Chibucos M.C."/>
            <person name="McDonald H."/>
            <person name="McWalters J."/>
            <person name="Meijer H.J."/>
            <person name="Morgan W."/>
            <person name="Morris P.F."/>
            <person name="Munro C.A."/>
            <person name="O'Neill K."/>
            <person name="Ospina-Giraldo M."/>
            <person name="Pinzon A."/>
            <person name="Pritchard L."/>
            <person name="Ramsahoye B."/>
            <person name="Ren Q."/>
            <person name="Restrepo S."/>
            <person name="Roy S."/>
            <person name="Sadanandom A."/>
            <person name="Savidor A."/>
            <person name="Schornack S."/>
            <person name="Schwartz D.C."/>
            <person name="Schumann U.D."/>
            <person name="Schwessinger B."/>
            <person name="Seyer L."/>
            <person name="Sharpe T."/>
            <person name="Silvar C."/>
            <person name="Song J."/>
            <person name="Studholme D.J."/>
            <person name="Sykes S."/>
            <person name="Thines M."/>
            <person name="van de Vondervoort P.J."/>
            <person name="Phuntumart V."/>
            <person name="Wawra S."/>
            <person name="Weide R."/>
            <person name="Win J."/>
            <person name="Young C."/>
            <person name="Zhou S."/>
            <person name="Fry W."/>
            <person name="Meyers B.C."/>
            <person name="van West P."/>
            <person name="Ristaino J."/>
            <person name="Govers F."/>
            <person name="Birch P.R."/>
            <person name="Whisson S.C."/>
            <person name="Judelson H.S."/>
            <person name="Nusbaum C."/>
        </authorList>
    </citation>
    <scope>NUCLEOTIDE SEQUENCE [LARGE SCALE GENOMIC DNA]</scope>
    <source>
        <strain evidence="2">T30-4</strain>
    </source>
</reference>
<evidence type="ECO:0000313" key="2">
    <source>
        <dbReference type="Proteomes" id="UP000006643"/>
    </source>
</evidence>
<dbReference type="GeneID" id="9461412"/>
<proteinExistence type="predicted"/>
<protein>
    <submittedName>
        <fullName evidence="1">Uncharacterized protein</fullName>
    </submittedName>
</protein>
<evidence type="ECO:0000313" key="1">
    <source>
        <dbReference type="EMBL" id="EEY55936.1"/>
    </source>
</evidence>
<dbReference type="OrthoDB" id="126344at2759"/>
<dbReference type="AlphaFoldDB" id="D0NCX9"/>
<dbReference type="KEGG" id="pif:PITG_08682"/>
<dbReference type="EMBL" id="DS028133">
    <property type="protein sequence ID" value="EEY55936.1"/>
    <property type="molecule type" value="Genomic_DNA"/>
</dbReference>
<keyword evidence="2" id="KW-1185">Reference proteome</keyword>
<dbReference type="eggNOG" id="ENOG502RGGR">
    <property type="taxonomic scope" value="Eukaryota"/>
</dbReference>
<gene>
    <name evidence="1" type="ORF">PITG_08682</name>
</gene>
<dbReference type="OMA" id="HHIFEIP"/>
<dbReference type="RefSeq" id="XP_002902766.1">
    <property type="nucleotide sequence ID" value="XM_002902720.1"/>
</dbReference>
<dbReference type="HOGENOM" id="CLU_1921209_0_0_1"/>
<dbReference type="VEuPathDB" id="FungiDB:PITG_08682"/>
<organism evidence="1 2">
    <name type="scientific">Phytophthora infestans (strain T30-4)</name>
    <name type="common">Potato late blight agent</name>
    <dbReference type="NCBI Taxonomy" id="403677"/>
    <lineage>
        <taxon>Eukaryota</taxon>
        <taxon>Sar</taxon>
        <taxon>Stramenopiles</taxon>
        <taxon>Oomycota</taxon>
        <taxon>Peronosporomycetes</taxon>
        <taxon>Peronosporales</taxon>
        <taxon>Peronosporaceae</taxon>
        <taxon>Phytophthora</taxon>
    </lineage>
</organism>
<dbReference type="InParanoid" id="D0NCX9"/>